<dbReference type="InterPro" id="IPR006629">
    <property type="entry name" value="LITAF"/>
</dbReference>
<dbReference type="PANTHER" id="PTHR23292">
    <property type="entry name" value="LIPOPOLYSACCHARIDE-INDUCED TUMOR NECROSIS FACTOR-ALPHA FACTOR"/>
    <property type="match status" value="1"/>
</dbReference>
<evidence type="ECO:0000256" key="6">
    <source>
        <dbReference type="SAM" id="Phobius"/>
    </source>
</evidence>
<feature type="transmembrane region" description="Helical" evidence="6">
    <location>
        <begin position="80"/>
        <end position="100"/>
    </location>
</feature>
<evidence type="ECO:0000259" key="7">
    <source>
        <dbReference type="PROSITE" id="PS51837"/>
    </source>
</evidence>
<dbReference type="OrthoDB" id="5599753at2759"/>
<keyword evidence="3" id="KW-0479">Metal-binding</keyword>
<comment type="subcellular location">
    <subcellularLocation>
        <location evidence="1">Membrane</location>
        <topology evidence="1">Peripheral membrane protein</topology>
    </subcellularLocation>
</comment>
<evidence type="ECO:0000256" key="1">
    <source>
        <dbReference type="ARBA" id="ARBA00004170"/>
    </source>
</evidence>
<dbReference type="PANTHER" id="PTHR23292:SF6">
    <property type="entry name" value="FI16602P1-RELATED"/>
    <property type="match status" value="1"/>
</dbReference>
<dbReference type="SMART" id="SM00714">
    <property type="entry name" value="LITAF"/>
    <property type="match status" value="1"/>
</dbReference>
<reference evidence="8" key="1">
    <citation type="submission" date="2021-06" db="EMBL/GenBank/DDBJ databases">
        <authorList>
            <person name="Kallberg Y."/>
            <person name="Tangrot J."/>
            <person name="Rosling A."/>
        </authorList>
    </citation>
    <scope>NUCLEOTIDE SEQUENCE</scope>
    <source>
        <strain evidence="8">IA702</strain>
    </source>
</reference>
<evidence type="ECO:0000313" key="9">
    <source>
        <dbReference type="Proteomes" id="UP000789572"/>
    </source>
</evidence>
<sequence length="124" mass="14187">MTPLTQRPVCTPIHYINVRSESLPELAETERWTRPQPRRCKSSIASPFLKYPDFPIKIQCPHCSQFVTTDVRYRNGACTYLLASGLLVTTVILFWVPFYLKATKDAKHVCPHCSNNLGIKHRLG</sequence>
<dbReference type="InterPro" id="IPR037519">
    <property type="entry name" value="LITAF_fam"/>
</dbReference>
<dbReference type="AlphaFoldDB" id="A0A9N8VY19"/>
<protein>
    <submittedName>
        <fullName evidence="8">11304_t:CDS:1</fullName>
    </submittedName>
</protein>
<dbReference type="EMBL" id="CAJVPJ010000065">
    <property type="protein sequence ID" value="CAG8470367.1"/>
    <property type="molecule type" value="Genomic_DNA"/>
</dbReference>
<comment type="caution">
    <text evidence="8">The sequence shown here is derived from an EMBL/GenBank/DDBJ whole genome shotgun (WGS) entry which is preliminary data.</text>
</comment>
<evidence type="ECO:0000256" key="5">
    <source>
        <dbReference type="ARBA" id="ARBA00023136"/>
    </source>
</evidence>
<gene>
    <name evidence="8" type="ORF">POCULU_LOCUS1011</name>
</gene>
<evidence type="ECO:0000256" key="2">
    <source>
        <dbReference type="ARBA" id="ARBA00005975"/>
    </source>
</evidence>
<keyword evidence="6" id="KW-0812">Transmembrane</keyword>
<accession>A0A9N8VY19</accession>
<evidence type="ECO:0000256" key="3">
    <source>
        <dbReference type="ARBA" id="ARBA00022723"/>
    </source>
</evidence>
<keyword evidence="5 6" id="KW-0472">Membrane</keyword>
<dbReference type="PROSITE" id="PS51837">
    <property type="entry name" value="LITAF"/>
    <property type="match status" value="1"/>
</dbReference>
<feature type="domain" description="LITAF" evidence="7">
    <location>
        <begin position="40"/>
        <end position="122"/>
    </location>
</feature>
<keyword evidence="4" id="KW-0862">Zinc</keyword>
<dbReference type="Proteomes" id="UP000789572">
    <property type="component" value="Unassembled WGS sequence"/>
</dbReference>
<proteinExistence type="inferred from homology"/>
<evidence type="ECO:0000313" key="8">
    <source>
        <dbReference type="EMBL" id="CAG8470367.1"/>
    </source>
</evidence>
<dbReference type="Pfam" id="PF10601">
    <property type="entry name" value="zf-LITAF-like"/>
    <property type="match status" value="1"/>
</dbReference>
<organism evidence="8 9">
    <name type="scientific">Paraglomus occultum</name>
    <dbReference type="NCBI Taxonomy" id="144539"/>
    <lineage>
        <taxon>Eukaryota</taxon>
        <taxon>Fungi</taxon>
        <taxon>Fungi incertae sedis</taxon>
        <taxon>Mucoromycota</taxon>
        <taxon>Glomeromycotina</taxon>
        <taxon>Glomeromycetes</taxon>
        <taxon>Paraglomerales</taxon>
        <taxon>Paraglomeraceae</taxon>
        <taxon>Paraglomus</taxon>
    </lineage>
</organism>
<dbReference type="GO" id="GO:0008270">
    <property type="term" value="F:zinc ion binding"/>
    <property type="evidence" value="ECO:0007669"/>
    <property type="project" value="TreeGrafter"/>
</dbReference>
<comment type="similarity">
    <text evidence="2">Belongs to the CDIP1/LITAF family.</text>
</comment>
<name>A0A9N8VY19_9GLOM</name>
<evidence type="ECO:0000256" key="4">
    <source>
        <dbReference type="ARBA" id="ARBA00022833"/>
    </source>
</evidence>
<keyword evidence="9" id="KW-1185">Reference proteome</keyword>
<dbReference type="GO" id="GO:0016020">
    <property type="term" value="C:membrane"/>
    <property type="evidence" value="ECO:0007669"/>
    <property type="project" value="UniProtKB-SubCell"/>
</dbReference>
<keyword evidence="6" id="KW-1133">Transmembrane helix</keyword>